<keyword evidence="2 6" id="KW-0812">Transmembrane</keyword>
<dbReference type="Pfam" id="PF00664">
    <property type="entry name" value="ABC_membrane"/>
    <property type="match status" value="1"/>
</dbReference>
<evidence type="ECO:0000259" key="7">
    <source>
        <dbReference type="PROSITE" id="PS50893"/>
    </source>
</evidence>
<dbReference type="PROSITE" id="PS50929">
    <property type="entry name" value="ABC_TM1F"/>
    <property type="match status" value="1"/>
</dbReference>
<feature type="region of interest" description="Disordered" evidence="5">
    <location>
        <begin position="1"/>
        <end position="56"/>
    </location>
</feature>
<dbReference type="InterPro" id="IPR027417">
    <property type="entry name" value="P-loop_NTPase"/>
</dbReference>
<keyword evidence="3 6" id="KW-1133">Transmembrane helix</keyword>
<evidence type="ECO:0000256" key="2">
    <source>
        <dbReference type="ARBA" id="ARBA00022692"/>
    </source>
</evidence>
<name>A0A7Z0EPG7_9ACTN</name>
<dbReference type="InterPro" id="IPR036640">
    <property type="entry name" value="ABC1_TM_sf"/>
</dbReference>
<dbReference type="InterPro" id="IPR003439">
    <property type="entry name" value="ABC_transporter-like_ATP-bd"/>
</dbReference>
<feature type="compositionally biased region" description="Polar residues" evidence="5">
    <location>
        <begin position="1"/>
        <end position="11"/>
    </location>
</feature>
<dbReference type="Gene3D" id="1.20.1560.10">
    <property type="entry name" value="ABC transporter type 1, transmembrane domain"/>
    <property type="match status" value="1"/>
</dbReference>
<keyword evidence="9" id="KW-0547">Nucleotide-binding</keyword>
<protein>
    <submittedName>
        <fullName evidence="9">Putative ABC transport system ATP-binding protein</fullName>
    </submittedName>
</protein>
<feature type="domain" description="ABC transmembrane type-1" evidence="8">
    <location>
        <begin position="69"/>
        <end position="350"/>
    </location>
</feature>
<dbReference type="SUPFAM" id="SSF52540">
    <property type="entry name" value="P-loop containing nucleoside triphosphate hydrolases"/>
    <property type="match status" value="1"/>
</dbReference>
<dbReference type="PROSITE" id="PS00211">
    <property type="entry name" value="ABC_TRANSPORTER_1"/>
    <property type="match status" value="1"/>
</dbReference>
<dbReference type="InterPro" id="IPR017871">
    <property type="entry name" value="ABC_transporter-like_CS"/>
</dbReference>
<evidence type="ECO:0000256" key="5">
    <source>
        <dbReference type="SAM" id="MobiDB-lite"/>
    </source>
</evidence>
<feature type="transmembrane region" description="Helical" evidence="6">
    <location>
        <begin position="293"/>
        <end position="315"/>
    </location>
</feature>
<dbReference type="RefSeq" id="WP_312889340.1">
    <property type="nucleotide sequence ID" value="NZ_JACCFS010000001.1"/>
</dbReference>
<evidence type="ECO:0000256" key="4">
    <source>
        <dbReference type="ARBA" id="ARBA00023136"/>
    </source>
</evidence>
<evidence type="ECO:0000259" key="8">
    <source>
        <dbReference type="PROSITE" id="PS50929"/>
    </source>
</evidence>
<dbReference type="SUPFAM" id="SSF90123">
    <property type="entry name" value="ABC transporter transmembrane region"/>
    <property type="match status" value="1"/>
</dbReference>
<comment type="caution">
    <text evidence="9">The sequence shown here is derived from an EMBL/GenBank/DDBJ whole genome shotgun (WGS) entry which is preliminary data.</text>
</comment>
<dbReference type="GO" id="GO:0005524">
    <property type="term" value="F:ATP binding"/>
    <property type="evidence" value="ECO:0007669"/>
    <property type="project" value="UniProtKB-KW"/>
</dbReference>
<dbReference type="Proteomes" id="UP000572051">
    <property type="component" value="Unassembled WGS sequence"/>
</dbReference>
<feature type="transmembrane region" description="Helical" evidence="6">
    <location>
        <begin position="207"/>
        <end position="225"/>
    </location>
</feature>
<dbReference type="PANTHER" id="PTHR43394">
    <property type="entry name" value="ATP-DEPENDENT PERMEASE MDL1, MITOCHONDRIAL"/>
    <property type="match status" value="1"/>
</dbReference>
<evidence type="ECO:0000256" key="3">
    <source>
        <dbReference type="ARBA" id="ARBA00022989"/>
    </source>
</evidence>
<dbReference type="PANTHER" id="PTHR43394:SF1">
    <property type="entry name" value="ATP-BINDING CASSETTE SUB-FAMILY B MEMBER 10, MITOCHONDRIAL"/>
    <property type="match status" value="1"/>
</dbReference>
<dbReference type="GO" id="GO:0016887">
    <property type="term" value="F:ATP hydrolysis activity"/>
    <property type="evidence" value="ECO:0007669"/>
    <property type="project" value="InterPro"/>
</dbReference>
<feature type="transmembrane region" description="Helical" evidence="6">
    <location>
        <begin position="105"/>
        <end position="126"/>
    </location>
</feature>
<dbReference type="GO" id="GO:0005886">
    <property type="term" value="C:plasma membrane"/>
    <property type="evidence" value="ECO:0007669"/>
    <property type="project" value="UniProtKB-SubCell"/>
</dbReference>
<keyword evidence="10" id="KW-1185">Reference proteome</keyword>
<dbReference type="CDD" id="cd07346">
    <property type="entry name" value="ABC_6TM_exporters"/>
    <property type="match status" value="1"/>
</dbReference>
<feature type="transmembrane region" description="Helical" evidence="6">
    <location>
        <begin position="176"/>
        <end position="201"/>
    </location>
</feature>
<dbReference type="EMBL" id="JACCFS010000001">
    <property type="protein sequence ID" value="NYJ35885.1"/>
    <property type="molecule type" value="Genomic_DNA"/>
</dbReference>
<accession>A0A7Z0EPG7</accession>
<sequence length="607" mass="61671">MSASGNGSGSTDRNEPDETDGLPAPGEPEGTRGTEDSAEADGTPDSQGADGSGGAVLRGAVAGQRGRVAAASVLGSGHQAGEALVPVIIGVVIDLAVATGSPRALALWLAVLGGAFVVLSFSYRFAARIAERASEQAAHELRLRLTRRVLDPRGGAERDRLPGALTNIASGDAERVGMAVGLLALGVASIAGLTVSAAALLRISVPLGLLVLLGTPPLLYVAHLVSRPLARRSEGEQERAAQASGTAADLVAGLRVLKGLGAENAASERYRTTSRASLFAALRASRAQAGHDGAVLALTGGFIAAVALAGAVLAMRGEVSIGGLVAAVGLAQFLHGPFRVLAFVNGVFAQARASSQRIADVLASPWSVPDGSASLPAEPAGELRLDGVRYGSLRGVDARIDSGSLVGVVAPDPVAAAELLSCLARDADPEEGSIEVDGVDVAKLALDDLRRAVLVAEHDAALFEASLADNVAAGARGPIDRALDAATADEVADALPDGRETELAERGRSLSGGQRQRVALARALAADPPVLVLHDPTTAVDTVTEARVAERLARLRRGRTTVLVTTSPALLDTADTVLFLDGGTVAAQGSHADLARTSETYREAVFA</sequence>
<reference evidence="9 10" key="1">
    <citation type="submission" date="2020-07" db="EMBL/GenBank/DDBJ databases">
        <title>Sequencing the genomes of 1000 actinobacteria strains.</title>
        <authorList>
            <person name="Klenk H.-P."/>
        </authorList>
    </citation>
    <scope>NUCLEOTIDE SEQUENCE [LARGE SCALE GENOMIC DNA]</scope>
    <source>
        <strain evidence="9 10">DSM 44442</strain>
    </source>
</reference>
<dbReference type="InterPro" id="IPR039421">
    <property type="entry name" value="Type_1_exporter"/>
</dbReference>
<dbReference type="Pfam" id="PF00005">
    <property type="entry name" value="ABC_tran"/>
    <property type="match status" value="1"/>
</dbReference>
<dbReference type="InterPro" id="IPR011527">
    <property type="entry name" value="ABC1_TM_dom"/>
</dbReference>
<dbReference type="AlphaFoldDB" id="A0A7Z0EPG7"/>
<gene>
    <name evidence="9" type="ORF">HNR10_003766</name>
</gene>
<comment type="subcellular location">
    <subcellularLocation>
        <location evidence="1">Cell membrane</location>
        <topology evidence="1">Multi-pass membrane protein</topology>
    </subcellularLocation>
</comment>
<dbReference type="GO" id="GO:0015421">
    <property type="term" value="F:ABC-type oligopeptide transporter activity"/>
    <property type="evidence" value="ECO:0007669"/>
    <property type="project" value="TreeGrafter"/>
</dbReference>
<evidence type="ECO:0000313" key="9">
    <source>
        <dbReference type="EMBL" id="NYJ35885.1"/>
    </source>
</evidence>
<evidence type="ECO:0000256" key="1">
    <source>
        <dbReference type="ARBA" id="ARBA00004651"/>
    </source>
</evidence>
<feature type="domain" description="ABC transporter" evidence="7">
    <location>
        <begin position="356"/>
        <end position="607"/>
    </location>
</feature>
<dbReference type="Gene3D" id="3.40.50.300">
    <property type="entry name" value="P-loop containing nucleotide triphosphate hydrolases"/>
    <property type="match status" value="1"/>
</dbReference>
<keyword evidence="9" id="KW-0067">ATP-binding</keyword>
<organism evidence="9 10">
    <name type="scientific">Nocardiopsis aegyptia</name>
    <dbReference type="NCBI Taxonomy" id="220378"/>
    <lineage>
        <taxon>Bacteria</taxon>
        <taxon>Bacillati</taxon>
        <taxon>Actinomycetota</taxon>
        <taxon>Actinomycetes</taxon>
        <taxon>Streptosporangiales</taxon>
        <taxon>Nocardiopsidaceae</taxon>
        <taxon>Nocardiopsis</taxon>
    </lineage>
</organism>
<keyword evidence="4 6" id="KW-0472">Membrane</keyword>
<evidence type="ECO:0000256" key="6">
    <source>
        <dbReference type="SAM" id="Phobius"/>
    </source>
</evidence>
<proteinExistence type="predicted"/>
<evidence type="ECO:0000313" key="10">
    <source>
        <dbReference type="Proteomes" id="UP000572051"/>
    </source>
</evidence>
<dbReference type="PROSITE" id="PS50893">
    <property type="entry name" value="ABC_TRANSPORTER_2"/>
    <property type="match status" value="1"/>
</dbReference>